<reference evidence="1" key="1">
    <citation type="submission" date="2021-09" db="EMBL/GenBank/DDBJ databases">
        <authorList>
            <consortium name="AG Swart"/>
            <person name="Singh M."/>
            <person name="Singh A."/>
            <person name="Seah K."/>
            <person name="Emmerich C."/>
        </authorList>
    </citation>
    <scope>NUCLEOTIDE SEQUENCE</scope>
    <source>
        <strain evidence="1">ATCC30299</strain>
    </source>
</reference>
<comment type="caution">
    <text evidence="1">The sequence shown here is derived from an EMBL/GenBank/DDBJ whole genome shotgun (WGS) entry which is preliminary data.</text>
</comment>
<proteinExistence type="predicted"/>
<evidence type="ECO:0000313" key="1">
    <source>
        <dbReference type="EMBL" id="CAG9316160.1"/>
    </source>
</evidence>
<evidence type="ECO:0000313" key="2">
    <source>
        <dbReference type="Proteomes" id="UP001162131"/>
    </source>
</evidence>
<dbReference type="AlphaFoldDB" id="A0AAU9IN04"/>
<organism evidence="1 2">
    <name type="scientific">Blepharisma stoltei</name>
    <dbReference type="NCBI Taxonomy" id="1481888"/>
    <lineage>
        <taxon>Eukaryota</taxon>
        <taxon>Sar</taxon>
        <taxon>Alveolata</taxon>
        <taxon>Ciliophora</taxon>
        <taxon>Postciliodesmatophora</taxon>
        <taxon>Heterotrichea</taxon>
        <taxon>Heterotrichida</taxon>
        <taxon>Blepharismidae</taxon>
        <taxon>Blepharisma</taxon>
    </lineage>
</organism>
<sequence>MPPTIVNSEFSPATWTSIESFFCKGEIKIKVDHDEWLEGVEITEPLQVIDAGIAKYFLRSRFGDGDCWVESGRFATDMNSQGGTEFEGLVWGFTFWLRSDNYRTCSIAWDLAEHPIILKFISQAVYDIN</sequence>
<dbReference type="EMBL" id="CAJZBQ010000015">
    <property type="protein sequence ID" value="CAG9316160.1"/>
    <property type="molecule type" value="Genomic_DNA"/>
</dbReference>
<name>A0AAU9IN04_9CILI</name>
<protein>
    <submittedName>
        <fullName evidence="1">Uncharacterized protein</fullName>
    </submittedName>
</protein>
<accession>A0AAU9IN04</accession>
<dbReference type="Proteomes" id="UP001162131">
    <property type="component" value="Unassembled WGS sequence"/>
</dbReference>
<gene>
    <name evidence="1" type="ORF">BSTOLATCC_MIC15599</name>
</gene>
<keyword evidence="2" id="KW-1185">Reference proteome</keyword>